<organism evidence="7 8">
    <name type="scientific">Rhizopus oryzae</name>
    <name type="common">Mucormycosis agent</name>
    <name type="synonym">Rhizopus arrhizus var. delemar</name>
    <dbReference type="NCBI Taxonomy" id="64495"/>
    <lineage>
        <taxon>Eukaryota</taxon>
        <taxon>Fungi</taxon>
        <taxon>Fungi incertae sedis</taxon>
        <taxon>Mucoromycota</taxon>
        <taxon>Mucoromycotina</taxon>
        <taxon>Mucoromycetes</taxon>
        <taxon>Mucorales</taxon>
        <taxon>Mucorineae</taxon>
        <taxon>Rhizopodaceae</taxon>
        <taxon>Rhizopus</taxon>
    </lineage>
</organism>
<sequence>MFNNHSTNNIHPHLPWAGPVLSWFNESMDDKNKVFYDKSRSLLSHLPDFNYSIYDPFASYSNAAIHSPYGSASSCSENIPTNDYFGACSEASSPALVPTFDEELSTFSDVPKKNIKKPKAKIEKKKHNKNKVLEEKTFLCEFKGCGKLFGRQEHVKRHMRSIHTQERPYVCPYSSCQKKFARSDNLNQHIRTHRKTSKDL</sequence>
<dbReference type="AlphaFoldDB" id="A0A9P6XEM4"/>
<protein>
    <recommendedName>
        <fullName evidence="6">C2H2-type domain-containing protein</fullName>
    </recommendedName>
</protein>
<keyword evidence="8" id="KW-1185">Reference proteome</keyword>
<evidence type="ECO:0000256" key="4">
    <source>
        <dbReference type="ARBA" id="ARBA00022833"/>
    </source>
</evidence>
<evidence type="ECO:0000313" key="7">
    <source>
        <dbReference type="EMBL" id="KAG1312071.1"/>
    </source>
</evidence>
<accession>A0A9P6XEM4</accession>
<dbReference type="Gene3D" id="3.30.160.60">
    <property type="entry name" value="Classic Zinc Finger"/>
    <property type="match status" value="2"/>
</dbReference>
<dbReference type="PROSITE" id="PS00028">
    <property type="entry name" value="ZINC_FINGER_C2H2_1"/>
    <property type="match status" value="2"/>
</dbReference>
<proteinExistence type="predicted"/>
<keyword evidence="1" id="KW-0479">Metal-binding</keyword>
<dbReference type="FunFam" id="3.30.160.60:FF:000125">
    <property type="entry name" value="Putative zinc finger protein 143"/>
    <property type="match status" value="1"/>
</dbReference>
<evidence type="ECO:0000259" key="6">
    <source>
        <dbReference type="PROSITE" id="PS50157"/>
    </source>
</evidence>
<gene>
    <name evidence="7" type="ORF">G6F64_003317</name>
</gene>
<dbReference type="Proteomes" id="UP000716291">
    <property type="component" value="Unassembled WGS sequence"/>
</dbReference>
<dbReference type="InterPro" id="IPR013087">
    <property type="entry name" value="Znf_C2H2_type"/>
</dbReference>
<dbReference type="SMART" id="SM00355">
    <property type="entry name" value="ZnF_C2H2"/>
    <property type="match status" value="2"/>
</dbReference>
<dbReference type="EMBL" id="JAANQT010000320">
    <property type="protein sequence ID" value="KAG1312071.1"/>
    <property type="molecule type" value="Genomic_DNA"/>
</dbReference>
<dbReference type="Pfam" id="PF00096">
    <property type="entry name" value="zf-C2H2"/>
    <property type="match status" value="2"/>
</dbReference>
<feature type="domain" description="C2H2-type" evidence="6">
    <location>
        <begin position="138"/>
        <end position="168"/>
    </location>
</feature>
<evidence type="ECO:0000313" key="8">
    <source>
        <dbReference type="Proteomes" id="UP000716291"/>
    </source>
</evidence>
<name>A0A9P6XEM4_RHIOR</name>
<dbReference type="PROSITE" id="PS50157">
    <property type="entry name" value="ZINC_FINGER_C2H2_2"/>
    <property type="match status" value="2"/>
</dbReference>
<feature type="domain" description="C2H2-type" evidence="6">
    <location>
        <begin position="169"/>
        <end position="198"/>
    </location>
</feature>
<evidence type="ECO:0000256" key="3">
    <source>
        <dbReference type="ARBA" id="ARBA00022771"/>
    </source>
</evidence>
<dbReference type="SUPFAM" id="SSF57667">
    <property type="entry name" value="beta-beta-alpha zinc fingers"/>
    <property type="match status" value="1"/>
</dbReference>
<keyword evidence="3 5" id="KW-0863">Zinc-finger</keyword>
<dbReference type="GO" id="GO:0008270">
    <property type="term" value="F:zinc ion binding"/>
    <property type="evidence" value="ECO:0007669"/>
    <property type="project" value="UniProtKB-KW"/>
</dbReference>
<dbReference type="PANTHER" id="PTHR23235">
    <property type="entry name" value="KRUEPPEL-LIKE TRANSCRIPTION FACTOR"/>
    <property type="match status" value="1"/>
</dbReference>
<evidence type="ECO:0000256" key="1">
    <source>
        <dbReference type="ARBA" id="ARBA00022723"/>
    </source>
</evidence>
<reference evidence="7" key="1">
    <citation type="journal article" date="2020" name="Microb. Genom.">
        <title>Genetic diversity of clinical and environmental Mucorales isolates obtained from an investigation of mucormycosis cases among solid organ transplant recipients.</title>
        <authorList>
            <person name="Nguyen M.H."/>
            <person name="Kaul D."/>
            <person name="Muto C."/>
            <person name="Cheng S.J."/>
            <person name="Richter R.A."/>
            <person name="Bruno V.M."/>
            <person name="Liu G."/>
            <person name="Beyhan S."/>
            <person name="Sundermann A.J."/>
            <person name="Mounaud S."/>
            <person name="Pasculle A.W."/>
            <person name="Nierman W.C."/>
            <person name="Driscoll E."/>
            <person name="Cumbie R."/>
            <person name="Clancy C.J."/>
            <person name="Dupont C.L."/>
        </authorList>
    </citation>
    <scope>NUCLEOTIDE SEQUENCE</scope>
    <source>
        <strain evidence="7">GL11</strain>
    </source>
</reference>
<evidence type="ECO:0000256" key="5">
    <source>
        <dbReference type="PROSITE-ProRule" id="PRU00042"/>
    </source>
</evidence>
<keyword evidence="2" id="KW-0677">Repeat</keyword>
<evidence type="ECO:0000256" key="2">
    <source>
        <dbReference type="ARBA" id="ARBA00022737"/>
    </source>
</evidence>
<keyword evidence="4" id="KW-0862">Zinc</keyword>
<dbReference type="InterPro" id="IPR036236">
    <property type="entry name" value="Znf_C2H2_sf"/>
</dbReference>
<comment type="caution">
    <text evidence="7">The sequence shown here is derived from an EMBL/GenBank/DDBJ whole genome shotgun (WGS) entry which is preliminary data.</text>
</comment>